<dbReference type="InterPro" id="IPR014810">
    <property type="entry name" value="Fcf2_C"/>
</dbReference>
<dbReference type="AlphaFoldDB" id="A0A6M2EAX5"/>
<dbReference type="Pfam" id="PF08698">
    <property type="entry name" value="Fcf2"/>
    <property type="match status" value="1"/>
</dbReference>
<proteinExistence type="predicted"/>
<evidence type="ECO:0000259" key="3">
    <source>
        <dbReference type="Pfam" id="PF08698"/>
    </source>
</evidence>
<organism evidence="4">
    <name type="scientific">Populus davidiana</name>
    <dbReference type="NCBI Taxonomy" id="266767"/>
    <lineage>
        <taxon>Eukaryota</taxon>
        <taxon>Viridiplantae</taxon>
        <taxon>Streptophyta</taxon>
        <taxon>Embryophyta</taxon>
        <taxon>Tracheophyta</taxon>
        <taxon>Spermatophyta</taxon>
        <taxon>Magnoliopsida</taxon>
        <taxon>eudicotyledons</taxon>
        <taxon>Gunneridae</taxon>
        <taxon>Pentapetalae</taxon>
        <taxon>rosids</taxon>
        <taxon>fabids</taxon>
        <taxon>Malpighiales</taxon>
        <taxon>Salicaceae</taxon>
        <taxon>Saliceae</taxon>
        <taxon>Populus</taxon>
    </lineage>
</organism>
<dbReference type="GO" id="GO:0005730">
    <property type="term" value="C:nucleolus"/>
    <property type="evidence" value="ECO:0007669"/>
    <property type="project" value="UniProtKB-SubCell"/>
</dbReference>
<comment type="subcellular location">
    <subcellularLocation>
        <location evidence="1">Nucleus</location>
        <location evidence="1">Nucleolus</location>
    </subcellularLocation>
</comment>
<evidence type="ECO:0000256" key="2">
    <source>
        <dbReference type="ARBA" id="ARBA00023242"/>
    </source>
</evidence>
<protein>
    <recommendedName>
        <fullName evidence="3">Fcf2 pre-rRNA processing C-terminal domain-containing protein</fullName>
    </recommendedName>
</protein>
<reference evidence="4" key="1">
    <citation type="submission" date="2020-03" db="EMBL/GenBank/DDBJ databases">
        <authorList>
            <person name="Zhang R."/>
        </authorList>
    </citation>
    <scope>NUCLEOTIDE SEQUENCE</scope>
</reference>
<accession>A0A6M2EAX5</accession>
<sequence length="120" mass="13663">MAEKDEWPVIGLSWQPKLPTLSSSTTKNIKNSVEPESSSALWKTNSQLVDVLFVPPNDPIKLNKLRKSQRKDTLGKDWFDMPASTITPELKRDLQLLKTGVSYDLRTVIFTCWAAVFVRE</sequence>
<name>A0A6M2EAX5_9ROSI</name>
<keyword evidence="2" id="KW-0539">Nucleus</keyword>
<dbReference type="InterPro" id="IPR039883">
    <property type="entry name" value="Fcf2/DNTTIP2"/>
</dbReference>
<dbReference type="GO" id="GO:0006396">
    <property type="term" value="P:RNA processing"/>
    <property type="evidence" value="ECO:0007669"/>
    <property type="project" value="TreeGrafter"/>
</dbReference>
<evidence type="ECO:0000313" key="4">
    <source>
        <dbReference type="EMBL" id="NUU80515.1"/>
    </source>
</evidence>
<dbReference type="PANTHER" id="PTHR21686:SF12">
    <property type="entry name" value="DEOXYNUCLEOTIDYLTRANSFERASE TERMINAL-INTERACTING PROTEIN 2"/>
    <property type="match status" value="1"/>
</dbReference>
<dbReference type="PANTHER" id="PTHR21686">
    <property type="entry name" value="DEOXYNUCLEOTIDYLTRANSFERASE TERMINAL-INTERACTING PROTEIN 2"/>
    <property type="match status" value="1"/>
</dbReference>
<feature type="domain" description="Fcf2 pre-rRNA processing C-terminal" evidence="3">
    <location>
        <begin position="71"/>
        <end position="99"/>
    </location>
</feature>
<evidence type="ECO:0000256" key="1">
    <source>
        <dbReference type="ARBA" id="ARBA00004604"/>
    </source>
</evidence>
<dbReference type="GO" id="GO:0003723">
    <property type="term" value="F:RNA binding"/>
    <property type="evidence" value="ECO:0007669"/>
    <property type="project" value="TreeGrafter"/>
</dbReference>
<dbReference type="EMBL" id="GILB01000182">
    <property type="protein sequence ID" value="NUU80515.1"/>
    <property type="molecule type" value="Transcribed_RNA"/>
</dbReference>